<feature type="region of interest" description="Disordered" evidence="1">
    <location>
        <begin position="1"/>
        <end position="143"/>
    </location>
</feature>
<feature type="compositionally biased region" description="Polar residues" evidence="1">
    <location>
        <begin position="640"/>
        <end position="656"/>
    </location>
</feature>
<dbReference type="FunFam" id="2.30.29.30:FF:000280">
    <property type="entry name" value="Uncharacterized protein, isoform B"/>
    <property type="match status" value="1"/>
</dbReference>
<dbReference type="InterPro" id="IPR011993">
    <property type="entry name" value="PH-like_dom_sf"/>
</dbReference>
<feature type="region of interest" description="Disordered" evidence="1">
    <location>
        <begin position="582"/>
        <end position="665"/>
    </location>
</feature>
<dbReference type="InterPro" id="IPR001849">
    <property type="entry name" value="PH_domain"/>
</dbReference>
<feature type="compositionally biased region" description="Low complexity" evidence="1">
    <location>
        <begin position="594"/>
        <end position="605"/>
    </location>
</feature>
<feature type="compositionally biased region" description="Basic and acidic residues" evidence="1">
    <location>
        <begin position="86"/>
        <end position="105"/>
    </location>
</feature>
<feature type="region of interest" description="Disordered" evidence="1">
    <location>
        <begin position="810"/>
        <end position="849"/>
    </location>
</feature>
<protein>
    <submittedName>
        <fullName evidence="4">Uncharacterized protein LOC117563667 isoform X1</fullName>
    </submittedName>
</protein>
<dbReference type="Gene3D" id="2.30.29.30">
    <property type="entry name" value="Pleckstrin-homology domain (PH domain)/Phosphotyrosine-binding domain (PTB)"/>
    <property type="match status" value="1"/>
</dbReference>
<proteinExistence type="predicted"/>
<evidence type="ECO:0000259" key="2">
    <source>
        <dbReference type="SMART" id="SM00233"/>
    </source>
</evidence>
<feature type="compositionally biased region" description="Polar residues" evidence="1">
    <location>
        <begin position="725"/>
        <end position="753"/>
    </location>
</feature>
<feature type="compositionally biased region" description="Low complexity" evidence="1">
    <location>
        <begin position="1"/>
        <end position="61"/>
    </location>
</feature>
<dbReference type="GO" id="GO:0030036">
    <property type="term" value="P:actin cytoskeleton organization"/>
    <property type="evidence" value="ECO:0007669"/>
    <property type="project" value="TreeGrafter"/>
</dbReference>
<name>A0A6P8W2T9_DROAB</name>
<feature type="compositionally biased region" description="Gly residues" evidence="1">
    <location>
        <begin position="111"/>
        <end position="128"/>
    </location>
</feature>
<dbReference type="AlphaFoldDB" id="A0A6P8W2T9"/>
<dbReference type="GeneID" id="117563667"/>
<feature type="domain" description="PH" evidence="2">
    <location>
        <begin position="273"/>
        <end position="377"/>
    </location>
</feature>
<dbReference type="SMART" id="SM00233">
    <property type="entry name" value="PH"/>
    <property type="match status" value="1"/>
</dbReference>
<accession>A0A6P8W2T9</accession>
<dbReference type="RefSeq" id="XP_034097976.1">
    <property type="nucleotide sequence ID" value="XM_034242085.2"/>
</dbReference>
<feature type="compositionally biased region" description="Polar residues" evidence="1">
    <location>
        <begin position="811"/>
        <end position="825"/>
    </location>
</feature>
<reference evidence="4" key="1">
    <citation type="submission" date="2025-08" db="UniProtKB">
        <authorList>
            <consortium name="RefSeq"/>
        </authorList>
    </citation>
    <scope>IDENTIFICATION</scope>
    <source>
        <strain evidence="4">15112-1751.03</strain>
        <tissue evidence="4">Whole Adult</tissue>
    </source>
</reference>
<evidence type="ECO:0000313" key="4">
    <source>
        <dbReference type="RefSeq" id="XP_034097976.1"/>
    </source>
</evidence>
<organism evidence="3 4">
    <name type="scientific">Drosophila albomicans</name>
    <name type="common">Fruit fly</name>
    <dbReference type="NCBI Taxonomy" id="7291"/>
    <lineage>
        <taxon>Eukaryota</taxon>
        <taxon>Metazoa</taxon>
        <taxon>Ecdysozoa</taxon>
        <taxon>Arthropoda</taxon>
        <taxon>Hexapoda</taxon>
        <taxon>Insecta</taxon>
        <taxon>Pterygota</taxon>
        <taxon>Neoptera</taxon>
        <taxon>Endopterygota</taxon>
        <taxon>Diptera</taxon>
        <taxon>Brachycera</taxon>
        <taxon>Muscomorpha</taxon>
        <taxon>Ephydroidea</taxon>
        <taxon>Drosophilidae</taxon>
        <taxon>Drosophila</taxon>
    </lineage>
</organism>
<keyword evidence="3" id="KW-1185">Reference proteome</keyword>
<sequence>MLMHTTSTTSTATMTNSSSSATPTPGSTSSNNSATLETLQQQQQQQQQQLQQQLQQLQTTTSATTANNSRPPSRAPSILDSPTLARVERARLRLEQQERERERSSQRSSQIGGGSVGGGGCGGGGSSSGTGSTATTMNREDSLERSILDPKKDSAPWHQMWTHMKRLSHASKVNSTTSLTAQKTDVGVGHHHLTAGTTTTPTPTATQTATPTAATATTINGGTPRGTMPGKCILFPDKTSSLKSSMYTQQVYFRPDMQSLLAGRIPVASMTGPIKRGLLWQQRDRLFSRWKERYFVLTRDYLHCFKRASGSANERASDMGQFIFKVKLVDVEKVEWLNRRSYSAIGLLLGREGRVLLRCDDGLEDWFELLEECALTSKERRRALKIAQGPRSRASLAAPVSHASLQFQHFGLGSTYSSALDDWLMTSGASGGGGLARHKIGAGSLNGYAGANPFLFSDSVPDLSALNNENHNHHLSGISTNHSTPQKIPHHSNANLSRYSNGYASAQNSFTQAGGGLYGSPRRIFINSSFGSNQVVDEETAEEAEVQLRRPRLFRGISATPDNGNELDRDWLYRKPRAPTDMRHSVQPMLPTHNSNGGSNAGLANKTELDCSAHDSGLDTPPSTHRPSSYREAASRDSTETNGSSSRGTLLNNSPGGSFRAKKLSPQVTNLNQLNSLHGSRYSVQDQRILKMRNNEEDRCTSIKLANRLNHNNEQQQQQPQQQQNSSVYDPNQNRYYKNGNGSSPISLTPQHTPQHKMMHLGNGNGNGTLNGNGGSAMNGSAIFRERYQHPALAAIINEAQGLKFRERAYSDSQQRRLNNNNNGPTPVPASPLAQRRNNVPIFGTPTRV</sequence>
<dbReference type="GO" id="GO:0005886">
    <property type="term" value="C:plasma membrane"/>
    <property type="evidence" value="ECO:0007669"/>
    <property type="project" value="TreeGrafter"/>
</dbReference>
<evidence type="ECO:0000256" key="1">
    <source>
        <dbReference type="SAM" id="MobiDB-lite"/>
    </source>
</evidence>
<evidence type="ECO:0000313" key="3">
    <source>
        <dbReference type="Proteomes" id="UP000515160"/>
    </source>
</evidence>
<dbReference type="Proteomes" id="UP000515160">
    <property type="component" value="Chromosome 2L"/>
</dbReference>
<feature type="compositionally biased region" description="Polar residues" evidence="1">
    <location>
        <begin position="62"/>
        <end position="71"/>
    </location>
</feature>
<dbReference type="PANTHER" id="PTHR12092">
    <property type="entry name" value="PLECKSTRIN"/>
    <property type="match status" value="1"/>
</dbReference>
<gene>
    <name evidence="4" type="primary">LOC117563667</name>
</gene>
<dbReference type="InterPro" id="IPR037370">
    <property type="entry name" value="Pleckstrin"/>
</dbReference>
<dbReference type="PANTHER" id="PTHR12092:SF16">
    <property type="entry name" value="PH DOMAIN-CONTAINING PROTEIN"/>
    <property type="match status" value="1"/>
</dbReference>
<feature type="region of interest" description="Disordered" evidence="1">
    <location>
        <begin position="194"/>
        <end position="230"/>
    </location>
</feature>
<feature type="compositionally biased region" description="Low complexity" evidence="1">
    <location>
        <begin position="194"/>
        <end position="218"/>
    </location>
</feature>
<dbReference type="OrthoDB" id="8196563at2759"/>
<feature type="compositionally biased region" description="Basic and acidic residues" evidence="1">
    <location>
        <begin position="607"/>
        <end position="617"/>
    </location>
</feature>
<dbReference type="SUPFAM" id="SSF50729">
    <property type="entry name" value="PH domain-like"/>
    <property type="match status" value="1"/>
</dbReference>
<feature type="compositionally biased region" description="Low complexity" evidence="1">
    <location>
        <begin position="715"/>
        <end position="724"/>
    </location>
</feature>
<dbReference type="CDD" id="cd00821">
    <property type="entry name" value="PH"/>
    <property type="match status" value="1"/>
</dbReference>
<feature type="region of interest" description="Disordered" evidence="1">
    <location>
        <begin position="712"/>
        <end position="764"/>
    </location>
</feature>